<protein>
    <submittedName>
        <fullName evidence="2">Uncharacterized protein</fullName>
    </submittedName>
</protein>
<name>A0A6J5L3Z4_9CAUD</name>
<proteinExistence type="predicted"/>
<gene>
    <name evidence="2" type="ORF">UFOVP102_44</name>
</gene>
<sequence length="193" mass="22244">MQDANWTNESFMEDNRGKLAVFFHSKQVQNNFKTMTEKRPIFEEKVFLKKLVPGDSTLVVDRPMREQDVEDYPVEWARFQQKKEQQVSGTPIEVWQAISETQKAEFKALHIFTIDQFAQLPDSVGNKIMGFNDLRDKAKAFIAAAKDSAVFDKIRAETDAKLAQQEAEMAQLRELVDQLTAKKSGRPKKEMVE</sequence>
<keyword evidence="1" id="KW-0175">Coiled coil</keyword>
<reference evidence="2" key="1">
    <citation type="submission" date="2020-04" db="EMBL/GenBank/DDBJ databases">
        <authorList>
            <person name="Chiriac C."/>
            <person name="Salcher M."/>
            <person name="Ghai R."/>
            <person name="Kavagutti S V."/>
        </authorList>
    </citation>
    <scope>NUCLEOTIDE SEQUENCE</scope>
</reference>
<feature type="coiled-coil region" evidence="1">
    <location>
        <begin position="153"/>
        <end position="182"/>
    </location>
</feature>
<organism evidence="2">
    <name type="scientific">uncultured Caudovirales phage</name>
    <dbReference type="NCBI Taxonomy" id="2100421"/>
    <lineage>
        <taxon>Viruses</taxon>
        <taxon>Duplodnaviria</taxon>
        <taxon>Heunggongvirae</taxon>
        <taxon>Uroviricota</taxon>
        <taxon>Caudoviricetes</taxon>
        <taxon>Peduoviridae</taxon>
        <taxon>Maltschvirus</taxon>
        <taxon>Maltschvirus maltsch</taxon>
    </lineage>
</organism>
<evidence type="ECO:0000256" key="1">
    <source>
        <dbReference type="SAM" id="Coils"/>
    </source>
</evidence>
<evidence type="ECO:0000313" key="2">
    <source>
        <dbReference type="EMBL" id="CAB4128515.1"/>
    </source>
</evidence>
<dbReference type="EMBL" id="LR796228">
    <property type="protein sequence ID" value="CAB4128515.1"/>
    <property type="molecule type" value="Genomic_DNA"/>
</dbReference>
<accession>A0A6J5L3Z4</accession>